<dbReference type="EMBL" id="CP012159">
    <property type="protein sequence ID" value="AKT43547.1"/>
    <property type="molecule type" value="Genomic_DNA"/>
</dbReference>
<dbReference type="InterPro" id="IPR036280">
    <property type="entry name" value="Multihaem_cyt_sf"/>
</dbReference>
<dbReference type="SUPFAM" id="SSF48695">
    <property type="entry name" value="Multiheme cytochromes"/>
    <property type="match status" value="1"/>
</dbReference>
<organism evidence="2 3">
    <name type="scientific">Chondromyces crocatus</name>
    <dbReference type="NCBI Taxonomy" id="52"/>
    <lineage>
        <taxon>Bacteria</taxon>
        <taxon>Pseudomonadati</taxon>
        <taxon>Myxococcota</taxon>
        <taxon>Polyangia</taxon>
        <taxon>Polyangiales</taxon>
        <taxon>Polyangiaceae</taxon>
        <taxon>Chondromyces</taxon>
    </lineage>
</organism>
<gene>
    <name evidence="2" type="ORF">CMC5_077790</name>
</gene>
<dbReference type="AlphaFoldDB" id="A0A0K1ESC0"/>
<sequence length="261" mass="26940">MTPPCHPRNLVLAALVLLGGASLLVLLGGASLLVLLGGASLTACKPSTPSPPPPEASDASASPLTPAPPPPAQPLQPPSAFSTITDPAARSIALFTEAGRVLTHPRCTNCHPADGVPRQGMHHQPHTPAVIGGPDGHGPPGLPCASCHQATNIALQGATLRSIPGDPHWALAPAAMAWLDRSLTQICEQLKDPQRNGGKTLTALHHHMAEDTLVGWAWAPGPDREPAPGTQRAFGELIAAWIETGAHCPSPAPERRDTTTP</sequence>
<dbReference type="STRING" id="52.CMC5_077790"/>
<feature type="compositionally biased region" description="Pro residues" evidence="1">
    <location>
        <begin position="65"/>
        <end position="77"/>
    </location>
</feature>
<evidence type="ECO:0000256" key="1">
    <source>
        <dbReference type="SAM" id="MobiDB-lite"/>
    </source>
</evidence>
<keyword evidence="3" id="KW-1185">Reference proteome</keyword>
<reference evidence="2 3" key="1">
    <citation type="submission" date="2015-07" db="EMBL/GenBank/DDBJ databases">
        <title>Genome analysis of myxobacterium Chondromyces crocatus Cm c5 reveals a high potential for natural compound synthesis and the genetic basis for the loss of fruiting body formation.</title>
        <authorList>
            <person name="Zaburannyi N."/>
            <person name="Bunk B."/>
            <person name="Maier J."/>
            <person name="Overmann J."/>
            <person name="Mueller R."/>
        </authorList>
    </citation>
    <scope>NUCLEOTIDE SEQUENCE [LARGE SCALE GENOMIC DNA]</scope>
    <source>
        <strain evidence="2 3">Cm c5</strain>
    </source>
</reference>
<dbReference type="KEGG" id="ccro:CMC5_077790"/>
<evidence type="ECO:0008006" key="4">
    <source>
        <dbReference type="Google" id="ProtNLM"/>
    </source>
</evidence>
<name>A0A0K1ESC0_CHOCO</name>
<accession>A0A0K1ESC0</accession>
<evidence type="ECO:0000313" key="2">
    <source>
        <dbReference type="EMBL" id="AKT43547.1"/>
    </source>
</evidence>
<protein>
    <recommendedName>
        <fullName evidence="4">Isoquinoline 1-oxidoreductase subunit</fullName>
    </recommendedName>
</protein>
<feature type="region of interest" description="Disordered" evidence="1">
    <location>
        <begin position="45"/>
        <end position="83"/>
    </location>
</feature>
<dbReference type="PATRIC" id="fig|52.7.peg.8555"/>
<dbReference type="Proteomes" id="UP000067626">
    <property type="component" value="Chromosome"/>
</dbReference>
<evidence type="ECO:0000313" key="3">
    <source>
        <dbReference type="Proteomes" id="UP000067626"/>
    </source>
</evidence>
<proteinExistence type="predicted"/>